<evidence type="ECO:0000256" key="2">
    <source>
        <dbReference type="ARBA" id="ARBA00034247"/>
    </source>
</evidence>
<keyword evidence="3" id="KW-1133">Transmembrane helix</keyword>
<name>A0A1Q8ZN87_9HYPH</name>
<evidence type="ECO:0000313" key="6">
    <source>
        <dbReference type="Proteomes" id="UP000186894"/>
    </source>
</evidence>
<keyword evidence="6" id="KW-1185">Reference proteome</keyword>
<evidence type="ECO:0000313" key="5">
    <source>
        <dbReference type="EMBL" id="OLP43355.1"/>
    </source>
</evidence>
<feature type="transmembrane region" description="Helical" evidence="3">
    <location>
        <begin position="112"/>
        <end position="129"/>
    </location>
</feature>
<gene>
    <name evidence="5" type="ORF">BJF95_20935</name>
</gene>
<proteinExistence type="predicted"/>
<dbReference type="PROSITE" id="PS50887">
    <property type="entry name" value="GGDEF"/>
    <property type="match status" value="1"/>
</dbReference>
<dbReference type="SMART" id="SM00267">
    <property type="entry name" value="GGDEF"/>
    <property type="match status" value="1"/>
</dbReference>
<comment type="caution">
    <text evidence="5">The sequence shown here is derived from an EMBL/GenBank/DDBJ whole genome shotgun (WGS) entry which is preliminary data.</text>
</comment>
<feature type="transmembrane region" description="Helical" evidence="3">
    <location>
        <begin position="52"/>
        <end position="70"/>
    </location>
</feature>
<dbReference type="Pfam" id="PF00990">
    <property type="entry name" value="GGDEF"/>
    <property type="match status" value="1"/>
</dbReference>
<dbReference type="InterPro" id="IPR000160">
    <property type="entry name" value="GGDEF_dom"/>
</dbReference>
<dbReference type="PANTHER" id="PTHR45138">
    <property type="entry name" value="REGULATORY COMPONENTS OF SENSORY TRANSDUCTION SYSTEM"/>
    <property type="match status" value="1"/>
</dbReference>
<feature type="transmembrane region" description="Helical" evidence="3">
    <location>
        <begin position="20"/>
        <end position="40"/>
    </location>
</feature>
<keyword evidence="3" id="KW-0472">Membrane</keyword>
<keyword evidence="3" id="KW-0812">Transmembrane</keyword>
<dbReference type="InterPro" id="IPR029787">
    <property type="entry name" value="Nucleotide_cyclase"/>
</dbReference>
<reference evidence="5 6" key="1">
    <citation type="submission" date="2016-09" db="EMBL/GenBank/DDBJ databases">
        <title>Rhizobium oryziradicis sp. nov., isolated from the root of rice.</title>
        <authorList>
            <person name="Zhao J."/>
            <person name="Zhang X."/>
        </authorList>
    </citation>
    <scope>NUCLEOTIDE SEQUENCE [LARGE SCALE GENOMIC DNA]</scope>
    <source>
        <strain evidence="5 6">N19</strain>
    </source>
</reference>
<dbReference type="GO" id="GO:0052621">
    <property type="term" value="F:diguanylate cyclase activity"/>
    <property type="evidence" value="ECO:0007669"/>
    <property type="project" value="UniProtKB-EC"/>
</dbReference>
<sequence length="366" mass="39708">MGFGVGATGVLLLGLRGLLADLWTIGAGNALVFIGVGYLWQGFRAFDGRTVHHFPVLGLATIWMVAYLAIPGFAQDVNARIILSSLILAFELSMMALTIWRGNETEPLPTRPVLTVMLLIYCAMTLGRIPPSIFFPAHEVNGVTVSLWFGPLTFMLHIISLLCGFGIFSLSRERLLLEYKRASETDMLTGILNRRAFMERLNGAFGQGGLLVLADIDYFKRINDTFGHGGGDAALVGFVRTVETQLSDGIIFGRFGGEEFALFVPGNGNQTGFDFCENLRKTVELSHYKWRDKTIQTTVSIGAHCVPPDSNNLENALVAVDSALYAAKHSGRNRVVLFDERLGAGGAEAGEPAETMAFGAILSPQA</sequence>
<dbReference type="EC" id="2.7.7.65" evidence="1"/>
<organism evidence="5 6">
    <name type="scientific">Rhizobium oryziradicis</name>
    <dbReference type="NCBI Taxonomy" id="1867956"/>
    <lineage>
        <taxon>Bacteria</taxon>
        <taxon>Pseudomonadati</taxon>
        <taxon>Pseudomonadota</taxon>
        <taxon>Alphaproteobacteria</taxon>
        <taxon>Hyphomicrobiales</taxon>
        <taxon>Rhizobiaceae</taxon>
        <taxon>Rhizobium/Agrobacterium group</taxon>
        <taxon>Rhizobium</taxon>
    </lineage>
</organism>
<evidence type="ECO:0000259" key="4">
    <source>
        <dbReference type="PROSITE" id="PS50887"/>
    </source>
</evidence>
<dbReference type="InterPro" id="IPR043128">
    <property type="entry name" value="Rev_trsase/Diguanyl_cyclase"/>
</dbReference>
<evidence type="ECO:0000256" key="1">
    <source>
        <dbReference type="ARBA" id="ARBA00012528"/>
    </source>
</evidence>
<dbReference type="EMBL" id="MKIM01000028">
    <property type="protein sequence ID" value="OLP43355.1"/>
    <property type="molecule type" value="Genomic_DNA"/>
</dbReference>
<accession>A0A1Q8ZN87</accession>
<dbReference type="CDD" id="cd01949">
    <property type="entry name" value="GGDEF"/>
    <property type="match status" value="1"/>
</dbReference>
<dbReference type="Proteomes" id="UP000186894">
    <property type="component" value="Unassembled WGS sequence"/>
</dbReference>
<comment type="catalytic activity">
    <reaction evidence="2">
        <text>2 GTP = 3',3'-c-di-GMP + 2 diphosphate</text>
        <dbReference type="Rhea" id="RHEA:24898"/>
        <dbReference type="ChEBI" id="CHEBI:33019"/>
        <dbReference type="ChEBI" id="CHEBI:37565"/>
        <dbReference type="ChEBI" id="CHEBI:58805"/>
        <dbReference type="EC" id="2.7.7.65"/>
    </reaction>
</comment>
<dbReference type="SUPFAM" id="SSF55073">
    <property type="entry name" value="Nucleotide cyclase"/>
    <property type="match status" value="1"/>
</dbReference>
<evidence type="ECO:0000256" key="3">
    <source>
        <dbReference type="SAM" id="Phobius"/>
    </source>
</evidence>
<feature type="transmembrane region" description="Helical" evidence="3">
    <location>
        <begin position="82"/>
        <end position="100"/>
    </location>
</feature>
<feature type="transmembrane region" description="Helical" evidence="3">
    <location>
        <begin position="149"/>
        <end position="171"/>
    </location>
</feature>
<dbReference type="NCBIfam" id="TIGR00254">
    <property type="entry name" value="GGDEF"/>
    <property type="match status" value="1"/>
</dbReference>
<dbReference type="AlphaFoldDB" id="A0A1Q8ZN87"/>
<dbReference type="STRING" id="1867956.BJF95_20935"/>
<dbReference type="InterPro" id="IPR050469">
    <property type="entry name" value="Diguanylate_Cyclase"/>
</dbReference>
<dbReference type="PANTHER" id="PTHR45138:SF9">
    <property type="entry name" value="DIGUANYLATE CYCLASE DGCM-RELATED"/>
    <property type="match status" value="1"/>
</dbReference>
<protein>
    <recommendedName>
        <fullName evidence="1">diguanylate cyclase</fullName>
        <ecNumber evidence="1">2.7.7.65</ecNumber>
    </recommendedName>
</protein>
<feature type="domain" description="GGDEF" evidence="4">
    <location>
        <begin position="207"/>
        <end position="340"/>
    </location>
</feature>
<dbReference type="Gene3D" id="3.30.70.270">
    <property type="match status" value="1"/>
</dbReference>